<keyword evidence="1" id="KW-0732">Signal</keyword>
<proteinExistence type="predicted"/>
<name>A0A917Q3L3_9HYPH</name>
<organism evidence="2 3">
    <name type="scientific">Salinarimonas ramus</name>
    <dbReference type="NCBI Taxonomy" id="690164"/>
    <lineage>
        <taxon>Bacteria</taxon>
        <taxon>Pseudomonadati</taxon>
        <taxon>Pseudomonadota</taxon>
        <taxon>Alphaproteobacteria</taxon>
        <taxon>Hyphomicrobiales</taxon>
        <taxon>Salinarimonadaceae</taxon>
        <taxon>Salinarimonas</taxon>
    </lineage>
</organism>
<gene>
    <name evidence="2" type="ORF">GCM10011322_03980</name>
</gene>
<dbReference type="InterPro" id="IPR018389">
    <property type="entry name" value="DctP_fam"/>
</dbReference>
<keyword evidence="3" id="KW-1185">Reference proteome</keyword>
<dbReference type="PANTHER" id="PTHR33376">
    <property type="match status" value="1"/>
</dbReference>
<dbReference type="PANTHER" id="PTHR33376:SF5">
    <property type="entry name" value="EXTRACYTOPLASMIC SOLUTE RECEPTOR PROTEIN"/>
    <property type="match status" value="1"/>
</dbReference>
<reference evidence="2 3" key="1">
    <citation type="journal article" date="2014" name="Int. J. Syst. Evol. Microbiol.">
        <title>Complete genome sequence of Corynebacterium casei LMG S-19264T (=DSM 44701T), isolated from a smear-ripened cheese.</title>
        <authorList>
            <consortium name="US DOE Joint Genome Institute (JGI-PGF)"/>
            <person name="Walter F."/>
            <person name="Albersmeier A."/>
            <person name="Kalinowski J."/>
            <person name="Ruckert C."/>
        </authorList>
    </citation>
    <scope>NUCLEOTIDE SEQUENCE [LARGE SCALE GENOMIC DNA]</scope>
    <source>
        <strain evidence="2 3">CGMCC 1.9161</strain>
    </source>
</reference>
<dbReference type="Gene3D" id="3.40.190.170">
    <property type="entry name" value="Bacterial extracellular solute-binding protein, family 7"/>
    <property type="match status" value="1"/>
</dbReference>
<comment type="caution">
    <text evidence="2">The sequence shown here is derived from an EMBL/GenBank/DDBJ whole genome shotgun (WGS) entry which is preliminary data.</text>
</comment>
<evidence type="ECO:0000313" key="3">
    <source>
        <dbReference type="Proteomes" id="UP000600449"/>
    </source>
</evidence>
<evidence type="ECO:0000313" key="2">
    <source>
        <dbReference type="EMBL" id="GGK20521.1"/>
    </source>
</evidence>
<sequence length="341" mass="36201">MPSRRDILKAGLVVPIALAAPAILARPARAQAALRIQGFLAAASPTHRAFEAMAARLAERSGGALTIQTLPAGSVVGPAETIDAVGAGILDGHYSSSSFFAARNPAFIVYGDTGASYDDVATRDRWYSEGDGEALGRELYDGYDMHYVANVFWPSEHIPATKALNGVADLQNLKIRVPPGMISEIFGMAGAAVVNLPGGEVFNALQSGVIDATDWASPGQNEEVGLYRVAKFSVNAAHSMPATEIALSKRAWDGLSDEHRAMLEEEIRAMSAGLREQVSADDAAAIEKIRGEGVTIIEWPAEEVAKLRGLTSRKQDEIAGRDPLAAKIVASHRAFQEKVGI</sequence>
<dbReference type="InterPro" id="IPR038404">
    <property type="entry name" value="TRAP_DctP_sf"/>
</dbReference>
<dbReference type="Pfam" id="PF03480">
    <property type="entry name" value="DctP"/>
    <property type="match status" value="1"/>
</dbReference>
<accession>A0A917Q3L3</accession>
<dbReference type="GO" id="GO:0055085">
    <property type="term" value="P:transmembrane transport"/>
    <property type="evidence" value="ECO:0007669"/>
    <property type="project" value="InterPro"/>
</dbReference>
<dbReference type="EMBL" id="BMMF01000001">
    <property type="protein sequence ID" value="GGK20521.1"/>
    <property type="molecule type" value="Genomic_DNA"/>
</dbReference>
<protein>
    <submittedName>
        <fullName evidence="2">Lactate-binding periplasmic protein</fullName>
    </submittedName>
</protein>
<dbReference type="AlphaFoldDB" id="A0A917Q3L3"/>
<dbReference type="PROSITE" id="PS51318">
    <property type="entry name" value="TAT"/>
    <property type="match status" value="1"/>
</dbReference>
<dbReference type="NCBIfam" id="NF037995">
    <property type="entry name" value="TRAP_S1"/>
    <property type="match status" value="1"/>
</dbReference>
<dbReference type="Proteomes" id="UP000600449">
    <property type="component" value="Unassembled WGS sequence"/>
</dbReference>
<dbReference type="InterPro" id="IPR006311">
    <property type="entry name" value="TAT_signal"/>
</dbReference>
<dbReference type="RefSeq" id="WP_188908949.1">
    <property type="nucleotide sequence ID" value="NZ_BMMF01000001.1"/>
</dbReference>
<evidence type="ECO:0000256" key="1">
    <source>
        <dbReference type="ARBA" id="ARBA00022729"/>
    </source>
</evidence>